<sequence length="183" mass="20469">MSLVEITAPEFDVEIALAYATADNLTGAPIYTRPVCYLQEQAAELLRKAVHLAAPLGLRFKIFDAYRPGEAQWRLWNALPDPEFIADPRRGSPHSRGVAIDLTLIDGAGRELEMGTGFDAAVPASHHASTEISVEAQRNRFILLGIMMAAGWDNYKNEWWHYQMFNARDFPLIDNAALPKPMM</sequence>
<dbReference type="RefSeq" id="WP_133611636.1">
    <property type="nucleotide sequence ID" value="NZ_SNYW01000002.1"/>
</dbReference>
<feature type="site" description="Transition state stabilizer" evidence="9">
    <location>
        <position position="67"/>
    </location>
</feature>
<protein>
    <recommendedName>
        <fullName evidence="9">D-alanyl-D-alanine dipeptidase</fullName>
        <shortName evidence="9">D-Ala-D-Ala dipeptidase</shortName>
        <ecNumber evidence="9">3.4.13.22</ecNumber>
    </recommendedName>
</protein>
<dbReference type="Gene3D" id="3.30.1380.10">
    <property type="match status" value="1"/>
</dbReference>
<keyword evidence="11" id="KW-1185">Reference proteome</keyword>
<dbReference type="GO" id="GO:0160237">
    <property type="term" value="F:D-Ala-D-Ala dipeptidase activity"/>
    <property type="evidence" value="ECO:0007669"/>
    <property type="project" value="UniProtKB-EC"/>
</dbReference>
<dbReference type="GO" id="GO:0008270">
    <property type="term" value="F:zinc ion binding"/>
    <property type="evidence" value="ECO:0007669"/>
    <property type="project" value="UniProtKB-UniRule"/>
</dbReference>
<feature type="binding site" evidence="9">
    <location>
        <position position="101"/>
    </location>
    <ligand>
        <name>Zn(2+)</name>
        <dbReference type="ChEBI" id="CHEBI:29105"/>
        <note>catalytic</note>
    </ligand>
</feature>
<comment type="function">
    <text evidence="9">Catalyzes hydrolysis of the D-alanyl-D-alanine dipeptide.</text>
</comment>
<organism evidence="10 11">
    <name type="scientific">Dongia mobilis</name>
    <dbReference type="NCBI Taxonomy" id="578943"/>
    <lineage>
        <taxon>Bacteria</taxon>
        <taxon>Pseudomonadati</taxon>
        <taxon>Pseudomonadota</taxon>
        <taxon>Alphaproteobacteria</taxon>
        <taxon>Rhodospirillales</taxon>
        <taxon>Dongiaceae</taxon>
        <taxon>Dongia</taxon>
    </lineage>
</organism>
<dbReference type="InterPro" id="IPR009045">
    <property type="entry name" value="Zn_M74/Hedgehog-like"/>
</dbReference>
<dbReference type="CDD" id="cd14840">
    <property type="entry name" value="D-Ala-D-Ala_dipeptidase_Aad"/>
    <property type="match status" value="1"/>
</dbReference>
<dbReference type="NCBIfam" id="NF007557">
    <property type="entry name" value="PRK10178.1"/>
    <property type="match status" value="1"/>
</dbReference>
<evidence type="ECO:0000256" key="1">
    <source>
        <dbReference type="ARBA" id="ARBA00001362"/>
    </source>
</evidence>
<keyword evidence="3 9" id="KW-0479">Metal-binding</keyword>
<evidence type="ECO:0000256" key="6">
    <source>
        <dbReference type="ARBA" id="ARBA00022997"/>
    </source>
</evidence>
<evidence type="ECO:0000256" key="8">
    <source>
        <dbReference type="ARBA" id="ARBA00023316"/>
    </source>
</evidence>
<dbReference type="OrthoDB" id="9801430at2"/>
<comment type="catalytic activity">
    <reaction evidence="1 9">
        <text>D-alanyl-D-alanine + H2O = 2 D-alanine</text>
        <dbReference type="Rhea" id="RHEA:20661"/>
        <dbReference type="ChEBI" id="CHEBI:15377"/>
        <dbReference type="ChEBI" id="CHEBI:57416"/>
        <dbReference type="ChEBI" id="CHEBI:57822"/>
        <dbReference type="EC" id="3.4.13.22"/>
    </reaction>
</comment>
<dbReference type="EMBL" id="SNYW01000002">
    <property type="protein sequence ID" value="TDQ85427.1"/>
    <property type="molecule type" value="Genomic_DNA"/>
</dbReference>
<reference evidence="10 11" key="1">
    <citation type="submission" date="2019-03" db="EMBL/GenBank/DDBJ databases">
        <title>Genomic Encyclopedia of Type Strains, Phase III (KMG-III): the genomes of soil and plant-associated and newly described type strains.</title>
        <authorList>
            <person name="Whitman W."/>
        </authorList>
    </citation>
    <scope>NUCLEOTIDE SEQUENCE [LARGE SCALE GENOMIC DNA]</scope>
    <source>
        <strain evidence="10 11">CGMCC 1.7660</strain>
    </source>
</reference>
<dbReference type="GO" id="GO:0008237">
    <property type="term" value="F:metallopeptidase activity"/>
    <property type="evidence" value="ECO:0007669"/>
    <property type="project" value="UniProtKB-KW"/>
</dbReference>
<dbReference type="EC" id="3.4.13.22" evidence="9"/>
<evidence type="ECO:0000256" key="5">
    <source>
        <dbReference type="ARBA" id="ARBA00022833"/>
    </source>
</evidence>
<dbReference type="PANTHER" id="PTHR43126:SF1">
    <property type="entry name" value="D-ALANYL-D-ALANINE DIPEPTIDASE"/>
    <property type="match status" value="1"/>
</dbReference>
<dbReference type="Proteomes" id="UP000295783">
    <property type="component" value="Unassembled WGS sequence"/>
</dbReference>
<evidence type="ECO:0000256" key="4">
    <source>
        <dbReference type="ARBA" id="ARBA00022801"/>
    </source>
</evidence>
<keyword evidence="8" id="KW-0961">Cell wall biogenesis/degradation</keyword>
<feature type="binding site" evidence="9">
    <location>
        <position position="94"/>
    </location>
    <ligand>
        <name>Zn(2+)</name>
        <dbReference type="ChEBI" id="CHEBI:29105"/>
        <note>catalytic</note>
    </ligand>
</feature>
<keyword evidence="2 9" id="KW-0645">Protease</keyword>
<evidence type="ECO:0000256" key="7">
    <source>
        <dbReference type="ARBA" id="ARBA00023049"/>
    </source>
</evidence>
<dbReference type="GO" id="GO:0006508">
    <property type="term" value="P:proteolysis"/>
    <property type="evidence" value="ECO:0007669"/>
    <property type="project" value="UniProtKB-KW"/>
</dbReference>
<dbReference type="HAMAP" id="MF_01924">
    <property type="entry name" value="A_A_dipeptidase"/>
    <property type="match status" value="1"/>
</dbReference>
<proteinExistence type="inferred from homology"/>
<accession>A0A4V3DFE0</accession>
<evidence type="ECO:0000256" key="9">
    <source>
        <dbReference type="HAMAP-Rule" id="MF_01924"/>
    </source>
</evidence>
<name>A0A4V3DFE0_9PROT</name>
<keyword evidence="6 9" id="KW-0224">Dipeptidase</keyword>
<gene>
    <name evidence="9" type="primary">ddpX</name>
    <name evidence="10" type="ORF">A8950_0212</name>
</gene>
<evidence type="ECO:0000256" key="3">
    <source>
        <dbReference type="ARBA" id="ARBA00022723"/>
    </source>
</evidence>
<dbReference type="PIRSF" id="PIRSF026671">
    <property type="entry name" value="AA_dipeptidase"/>
    <property type="match status" value="1"/>
</dbReference>
<keyword evidence="7 9" id="KW-0482">Metalloprotease</keyword>
<comment type="cofactor">
    <cofactor evidence="9">
        <name>Zn(2+)</name>
        <dbReference type="ChEBI" id="CHEBI:29105"/>
    </cofactor>
    <text evidence="9">Binds 1 zinc ion per subunit.</text>
</comment>
<keyword evidence="5 9" id="KW-0862">Zinc</keyword>
<feature type="binding site" evidence="9">
    <location>
        <position position="161"/>
    </location>
    <ligand>
        <name>Zn(2+)</name>
        <dbReference type="ChEBI" id="CHEBI:29105"/>
        <note>catalytic</note>
    </ligand>
</feature>
<keyword evidence="4 9" id="KW-0378">Hydrolase</keyword>
<dbReference type="SUPFAM" id="SSF55166">
    <property type="entry name" value="Hedgehog/DD-peptidase"/>
    <property type="match status" value="1"/>
</dbReference>
<comment type="similarity">
    <text evidence="9">Belongs to the peptidase M15D family.</text>
</comment>
<evidence type="ECO:0000313" key="10">
    <source>
        <dbReference type="EMBL" id="TDQ85427.1"/>
    </source>
</evidence>
<dbReference type="InterPro" id="IPR000755">
    <property type="entry name" value="A_A_dipeptidase"/>
</dbReference>
<dbReference type="GO" id="GO:0071555">
    <property type="term" value="P:cell wall organization"/>
    <property type="evidence" value="ECO:0007669"/>
    <property type="project" value="UniProtKB-KW"/>
</dbReference>
<comment type="caution">
    <text evidence="10">The sequence shown here is derived from an EMBL/GenBank/DDBJ whole genome shotgun (WGS) entry which is preliminary data.</text>
</comment>
<dbReference type="AlphaFoldDB" id="A0A4V3DFE0"/>
<dbReference type="Pfam" id="PF01427">
    <property type="entry name" value="Peptidase_M15"/>
    <property type="match status" value="1"/>
</dbReference>
<evidence type="ECO:0000256" key="2">
    <source>
        <dbReference type="ARBA" id="ARBA00022670"/>
    </source>
</evidence>
<evidence type="ECO:0000313" key="11">
    <source>
        <dbReference type="Proteomes" id="UP000295783"/>
    </source>
</evidence>
<feature type="active site" description="Proton donor/acceptor" evidence="9">
    <location>
        <position position="158"/>
    </location>
</feature>
<dbReference type="PANTHER" id="PTHR43126">
    <property type="entry name" value="D-ALANYL-D-ALANINE DIPEPTIDASE"/>
    <property type="match status" value="1"/>
</dbReference>